<name>A0A7M1AZ44_9BACT</name>
<protein>
    <submittedName>
        <fullName evidence="4">DNA-binding protein</fullName>
    </submittedName>
</protein>
<proteinExistence type="inferred from homology"/>
<reference evidence="4 5" key="1">
    <citation type="submission" date="2019-06" db="EMBL/GenBank/DDBJ databases">
        <title>Sulfurimonas gotlandica sp. nov., a chemoautotrophic and psychrotolerant epsilonproteobacterium isolated from a pelagic redoxcline, and an emended description of the genus Sulfurimonas.</title>
        <authorList>
            <person name="Wang S."/>
            <person name="Jiang L."/>
            <person name="Shao Z."/>
        </authorList>
    </citation>
    <scope>NUCLEOTIDE SEQUENCE [LARGE SCALE GENOMIC DNA]</scope>
    <source>
        <strain evidence="4 5">S2-6</strain>
    </source>
</reference>
<dbReference type="PANTHER" id="PTHR37296">
    <property type="entry name" value="CONSERVED VIRULENCE FACTOR B"/>
    <property type="match status" value="1"/>
</dbReference>
<dbReference type="Gene3D" id="2.40.50.140">
    <property type="entry name" value="Nucleic acid-binding proteins"/>
    <property type="match status" value="2"/>
</dbReference>
<organism evidence="4 5">
    <name type="scientific">Sulfurimonas sediminis</name>
    <dbReference type="NCBI Taxonomy" id="2590020"/>
    <lineage>
        <taxon>Bacteria</taxon>
        <taxon>Pseudomonadati</taxon>
        <taxon>Campylobacterota</taxon>
        <taxon>Epsilonproteobacteria</taxon>
        <taxon>Campylobacterales</taxon>
        <taxon>Sulfurimonadaceae</taxon>
        <taxon>Sulfurimonas</taxon>
    </lineage>
</organism>
<dbReference type="InterPro" id="IPR039566">
    <property type="entry name" value="CvfB_S1_st"/>
</dbReference>
<dbReference type="Pfam" id="PF17783">
    <property type="entry name" value="WHD_CvfB"/>
    <property type="match status" value="1"/>
</dbReference>
<evidence type="ECO:0000256" key="1">
    <source>
        <dbReference type="PIRNR" id="PIRNR012524"/>
    </source>
</evidence>
<dbReference type="InterPro" id="IPR040764">
    <property type="entry name" value="CvfB_WH"/>
</dbReference>
<sequence length="285" mass="32431">MKKEISPYLELGKMNTLRVDRDTTPGLYLMAEDGNDVLLPGQYVTDDMRENALVDVFLYTDSEDRLVATTDRPLAMLDDFALLEVVDVAPFGAFMDWGLPKDLLVPKMFQKTPFEIGEKRFIRIIYDERTHRLVGTEKLGDFFDRRVKDLAQNKEAEILIIAKTPLGFKCIVNGKYEGLIYHNEIFETIKLGDTKTAYVKTVRKDGNIDLTLRRPGSKKDGNSAQKVFDILQHNKGIMPYNYKSDAGLIKDVFGLSKKEFKRSLTALQNDGKIEVKDTGIYSKAK</sequence>
<dbReference type="InterPro" id="IPR014464">
    <property type="entry name" value="CvfB_fam"/>
</dbReference>
<gene>
    <name evidence="4" type="ORF">FJR45_01595</name>
</gene>
<dbReference type="RefSeq" id="WP_193151056.1">
    <property type="nucleotide sequence ID" value="NZ_CP041235.1"/>
</dbReference>
<dbReference type="Pfam" id="PF13509">
    <property type="entry name" value="S1_2"/>
    <property type="match status" value="1"/>
</dbReference>
<feature type="domain" description="Conserved virulence factor B-like winged helix" evidence="3">
    <location>
        <begin position="225"/>
        <end position="281"/>
    </location>
</feature>
<dbReference type="KEGG" id="ssei:FJR45_01595"/>
<dbReference type="PIRSF" id="PIRSF012524">
    <property type="entry name" value="YitL_S1"/>
    <property type="match status" value="1"/>
</dbReference>
<dbReference type="EMBL" id="CP041235">
    <property type="protein sequence ID" value="QOP42714.1"/>
    <property type="molecule type" value="Genomic_DNA"/>
</dbReference>
<dbReference type="GO" id="GO:0003677">
    <property type="term" value="F:DNA binding"/>
    <property type="evidence" value="ECO:0007669"/>
    <property type="project" value="UniProtKB-KW"/>
</dbReference>
<dbReference type="PANTHER" id="PTHR37296:SF1">
    <property type="entry name" value="CONSERVED VIRULENCE FACTOR B"/>
    <property type="match status" value="1"/>
</dbReference>
<keyword evidence="4" id="KW-0238">DNA-binding</keyword>
<keyword evidence="5" id="KW-1185">Reference proteome</keyword>
<feature type="domain" description="Conserved virulence factor B first S1" evidence="2">
    <location>
        <begin position="11"/>
        <end position="70"/>
    </location>
</feature>
<dbReference type="Gene3D" id="1.10.10.10">
    <property type="entry name" value="Winged helix-like DNA-binding domain superfamily/Winged helix DNA-binding domain"/>
    <property type="match status" value="1"/>
</dbReference>
<comment type="similarity">
    <text evidence="1">Belongs to the CvfB family.</text>
</comment>
<dbReference type="InterPro" id="IPR012340">
    <property type="entry name" value="NA-bd_OB-fold"/>
</dbReference>
<dbReference type="Proteomes" id="UP000593719">
    <property type="component" value="Chromosome"/>
</dbReference>
<dbReference type="InterPro" id="IPR036388">
    <property type="entry name" value="WH-like_DNA-bd_sf"/>
</dbReference>
<accession>A0A7M1AZ44</accession>
<evidence type="ECO:0000313" key="4">
    <source>
        <dbReference type="EMBL" id="QOP42714.1"/>
    </source>
</evidence>
<evidence type="ECO:0000259" key="3">
    <source>
        <dbReference type="Pfam" id="PF17783"/>
    </source>
</evidence>
<dbReference type="AlphaFoldDB" id="A0A7M1AZ44"/>
<evidence type="ECO:0000313" key="5">
    <source>
        <dbReference type="Proteomes" id="UP000593719"/>
    </source>
</evidence>
<evidence type="ECO:0000259" key="2">
    <source>
        <dbReference type="Pfam" id="PF13509"/>
    </source>
</evidence>